<evidence type="ECO:0000313" key="1">
    <source>
        <dbReference type="EMBL" id="OGY42463.1"/>
    </source>
</evidence>
<dbReference type="Proteomes" id="UP000176260">
    <property type="component" value="Unassembled WGS sequence"/>
</dbReference>
<reference evidence="1 2" key="1">
    <citation type="journal article" date="2016" name="Nat. Commun.">
        <title>Thousands of microbial genomes shed light on interconnected biogeochemical processes in an aquifer system.</title>
        <authorList>
            <person name="Anantharaman K."/>
            <person name="Brown C.T."/>
            <person name="Hug L.A."/>
            <person name="Sharon I."/>
            <person name="Castelle C.J."/>
            <person name="Probst A.J."/>
            <person name="Thomas B.C."/>
            <person name="Singh A."/>
            <person name="Wilkins M.J."/>
            <person name="Karaoz U."/>
            <person name="Brodie E.L."/>
            <person name="Williams K.H."/>
            <person name="Hubbard S.S."/>
            <person name="Banfield J.F."/>
        </authorList>
    </citation>
    <scope>NUCLEOTIDE SEQUENCE [LARGE SCALE GENOMIC DNA]</scope>
</reference>
<name>A0A1G1XQT7_9BACT</name>
<accession>A0A1G1XQT7</accession>
<gene>
    <name evidence="1" type="ORF">A2Y67_00305</name>
</gene>
<proteinExistence type="predicted"/>
<comment type="caution">
    <text evidence="1">The sequence shown here is derived from an EMBL/GenBank/DDBJ whole genome shotgun (WGS) entry which is preliminary data.</text>
</comment>
<dbReference type="AlphaFoldDB" id="A0A1G1XQT7"/>
<sequence length="147" mass="16753">MFCFKLPCQTMIFYNKIKMRGLNKGGKIMTNSVKEEDSGGQAEIYTQFACVETSNWQTLPKGERMMISTTDRTGKYGKPMPITRDVFEQTFFPAAAGIFQKRVRVVLHLEIQTAELIVLDAQGRETGRKYNVSIKTLQENFQPDNNA</sequence>
<dbReference type="EMBL" id="MHIA01000013">
    <property type="protein sequence ID" value="OGY42463.1"/>
    <property type="molecule type" value="Genomic_DNA"/>
</dbReference>
<protein>
    <submittedName>
        <fullName evidence="1">Uncharacterized protein</fullName>
    </submittedName>
</protein>
<organism evidence="1 2">
    <name type="scientific">Candidatus Buchananbacteria bacterium RBG_13_39_9</name>
    <dbReference type="NCBI Taxonomy" id="1797531"/>
    <lineage>
        <taxon>Bacteria</taxon>
        <taxon>Candidatus Buchananiibacteriota</taxon>
    </lineage>
</organism>
<evidence type="ECO:0000313" key="2">
    <source>
        <dbReference type="Proteomes" id="UP000176260"/>
    </source>
</evidence>